<dbReference type="AlphaFoldDB" id="A0A034VTL1"/>
<sequence>MEECERRLEKSNPVLFHNNNNYTTYSRCKVPSKLNLCIISGVWLLLSLIGSCYCSDGPQLQAPRFTTQPSSSGSIVSEGRTKILQCHALDDDILVTGKG</sequence>
<organism evidence="1">
    <name type="scientific">Bactrocera dorsalis</name>
    <name type="common">Oriental fruit fly</name>
    <name type="synonym">Dacus dorsalis</name>
    <dbReference type="NCBI Taxonomy" id="27457"/>
    <lineage>
        <taxon>Eukaryota</taxon>
        <taxon>Metazoa</taxon>
        <taxon>Ecdysozoa</taxon>
        <taxon>Arthropoda</taxon>
        <taxon>Hexapoda</taxon>
        <taxon>Insecta</taxon>
        <taxon>Pterygota</taxon>
        <taxon>Neoptera</taxon>
        <taxon>Endopterygota</taxon>
        <taxon>Diptera</taxon>
        <taxon>Brachycera</taxon>
        <taxon>Muscomorpha</taxon>
        <taxon>Tephritoidea</taxon>
        <taxon>Tephritidae</taxon>
        <taxon>Bactrocera</taxon>
        <taxon>Bactrocera</taxon>
    </lineage>
</organism>
<name>A0A034VTL1_BACDO</name>
<dbReference type="EMBL" id="GAKP01014064">
    <property type="protein sequence ID" value="JAC44888.1"/>
    <property type="molecule type" value="Transcribed_RNA"/>
</dbReference>
<proteinExistence type="predicted"/>
<accession>A0A034VTL1</accession>
<evidence type="ECO:0000313" key="1">
    <source>
        <dbReference type="EMBL" id="JAC44888.1"/>
    </source>
</evidence>
<dbReference type="OrthoDB" id="8923679at2759"/>
<gene>
    <name evidence="1" type="primary">SDK</name>
</gene>
<reference evidence="1" key="1">
    <citation type="journal article" date="2014" name="BMC Genomics">
        <title>Characterizing the developmental transcriptome of the oriental fruit fly, Bactrocera dorsalis (Diptera: Tephritidae) through comparative genomic analysis with Drosophila melanogaster utilizing modENCODE datasets.</title>
        <authorList>
            <person name="Geib S.M."/>
            <person name="Calla B."/>
            <person name="Hall B."/>
            <person name="Hou S."/>
            <person name="Manoukis N.C."/>
        </authorList>
    </citation>
    <scope>NUCLEOTIDE SEQUENCE</scope>
    <source>
        <strain evidence="1">Punador</strain>
    </source>
</reference>
<protein>
    <submittedName>
        <fullName evidence="1">Protein sidekick</fullName>
    </submittedName>
</protein>